<dbReference type="EC" id="6.4.1.4" evidence="3"/>
<dbReference type="GO" id="GO:1905202">
    <property type="term" value="C:methylcrotonoyl-CoA carboxylase complex"/>
    <property type="evidence" value="ECO:0007669"/>
    <property type="project" value="TreeGrafter"/>
</dbReference>
<comment type="pathway">
    <text evidence="2">Amino-acid degradation; L-leucine degradation; (S)-3-hydroxy-3-methylglutaryl-CoA from 3-isovaleryl-CoA: step 2/3.</text>
</comment>
<dbReference type="InterPro" id="IPR045190">
    <property type="entry name" value="MCCB/AccD1-like"/>
</dbReference>
<accession>A0A5B8MMJ3</accession>
<evidence type="ECO:0000313" key="9">
    <source>
        <dbReference type="EMBL" id="QDZ21501.1"/>
    </source>
</evidence>
<organism evidence="9 10">
    <name type="scientific">Chloropicon primus</name>
    <dbReference type="NCBI Taxonomy" id="1764295"/>
    <lineage>
        <taxon>Eukaryota</taxon>
        <taxon>Viridiplantae</taxon>
        <taxon>Chlorophyta</taxon>
        <taxon>Chloropicophyceae</taxon>
        <taxon>Chloropicales</taxon>
        <taxon>Chloropicaceae</taxon>
        <taxon>Chloropicon</taxon>
    </lineage>
</organism>
<evidence type="ECO:0000256" key="5">
    <source>
        <dbReference type="ARBA" id="ARBA00031404"/>
    </source>
</evidence>
<dbReference type="Gene3D" id="3.90.226.10">
    <property type="entry name" value="2-enoyl-CoA Hydratase, Chain A, domain 1"/>
    <property type="match status" value="2"/>
</dbReference>
<sequence>MTWLTQGSRALRSTHRFLRPWSSAAHAGFDNVLGRCSVEPGSGEFAENKAVMDGLVTRMREDMDRIAKGGGEDAIKRALKRGKLLVRDRINQLLDPGSPFLELSAYAGEGLYGKEQVPCGGLVTGLGRVHGRLVCIVANDPTVKGGTYFPITVKKHLRLQEIAEQNKLPSIYLVDSGGANLPRQKDVYPDRDHFGRIFYNQARMSSMGLSQVACVLGSCTAGGAYVPCMADETIIVKGMGTIFLGGPPLVKAATGEEVDAEELGGAEVHCKESGVADHLALNEKHALQMARQVISTLNTPSIEEVEKSFKAEFDEPLYPVEELRGCIPADSRKPFDVRAIIARVVDGSRFSEFKKEYGTTLVTGFAEIHGMPVGIVANNGVLFGESALKGAHFVELCNQRRIPLIFLQNITGFMVGKKYERGGIAKNGAKMVTAVSCATVPKITLIVGGSFGAGNYGMCGRAYSPRFLFTWPNSRISVMGGEQAANVLATVKDDQRKRKGEPEWPAEEKKKFMDEVQSKYDKEGEASFASARLWDDGVIDPKDTRRVLSMALTASAHEQVDKVNQTYGVFRM</sequence>
<evidence type="ECO:0000256" key="2">
    <source>
        <dbReference type="ARBA" id="ARBA00025711"/>
    </source>
</evidence>
<feature type="domain" description="CoA carboxyltransferase C-terminal" evidence="8">
    <location>
        <begin position="315"/>
        <end position="558"/>
    </location>
</feature>
<dbReference type="FunFam" id="3.90.226.10:FF:000004">
    <property type="entry name" value="Methylcrotonoyl-CoA carboxylase beta chain"/>
    <property type="match status" value="1"/>
</dbReference>
<dbReference type="STRING" id="1764295.A0A5B8MMJ3"/>
<evidence type="ECO:0000313" key="10">
    <source>
        <dbReference type="Proteomes" id="UP000316726"/>
    </source>
</evidence>
<protein>
    <recommendedName>
        <fullName evidence="3">methylcrotonoyl-CoA carboxylase</fullName>
        <ecNumber evidence="3">6.4.1.4</ecNumber>
    </recommendedName>
    <alternativeName>
        <fullName evidence="5">3-methylcrotonyl-CoA carboxylase 2</fullName>
    </alternativeName>
    <alternativeName>
        <fullName evidence="4">3-methylcrotonyl-CoA:carbon dioxide ligase subunit beta</fullName>
    </alternativeName>
</protein>
<dbReference type="GO" id="GO:0004485">
    <property type="term" value="F:methylcrotonoyl-CoA carboxylase activity"/>
    <property type="evidence" value="ECO:0007669"/>
    <property type="project" value="UniProtKB-EC"/>
</dbReference>
<evidence type="ECO:0000256" key="4">
    <source>
        <dbReference type="ARBA" id="ARBA00031237"/>
    </source>
</evidence>
<comment type="catalytic activity">
    <reaction evidence="6">
        <text>3-methylbut-2-enoyl-CoA + hydrogencarbonate + ATP = 3-methyl-(2E)-glutaconyl-CoA + ADP + phosphate + H(+)</text>
        <dbReference type="Rhea" id="RHEA:13589"/>
        <dbReference type="ChEBI" id="CHEBI:15378"/>
        <dbReference type="ChEBI" id="CHEBI:17544"/>
        <dbReference type="ChEBI" id="CHEBI:30616"/>
        <dbReference type="ChEBI" id="CHEBI:43474"/>
        <dbReference type="ChEBI" id="CHEBI:57344"/>
        <dbReference type="ChEBI" id="CHEBI:57346"/>
        <dbReference type="ChEBI" id="CHEBI:456216"/>
        <dbReference type="EC" id="6.4.1.4"/>
    </reaction>
</comment>
<evidence type="ECO:0000259" key="7">
    <source>
        <dbReference type="PROSITE" id="PS50980"/>
    </source>
</evidence>
<evidence type="ECO:0000259" key="8">
    <source>
        <dbReference type="PROSITE" id="PS50989"/>
    </source>
</evidence>
<evidence type="ECO:0000256" key="6">
    <source>
        <dbReference type="ARBA" id="ARBA00052347"/>
    </source>
</evidence>
<comment type="similarity">
    <text evidence="1">Belongs to the AccD/PCCB family.</text>
</comment>
<feature type="domain" description="CoA carboxyltransferase N-terminal" evidence="7">
    <location>
        <begin position="52"/>
        <end position="309"/>
    </location>
</feature>
<dbReference type="GO" id="GO:0006552">
    <property type="term" value="P:L-leucine catabolic process"/>
    <property type="evidence" value="ECO:0007669"/>
    <property type="project" value="UniProtKB-UniPathway"/>
</dbReference>
<dbReference type="PROSITE" id="PS50989">
    <property type="entry name" value="COA_CT_CTER"/>
    <property type="match status" value="1"/>
</dbReference>
<dbReference type="SUPFAM" id="SSF52096">
    <property type="entry name" value="ClpP/crotonase"/>
    <property type="match status" value="2"/>
</dbReference>
<proteinExistence type="inferred from homology"/>
<dbReference type="PROSITE" id="PS50980">
    <property type="entry name" value="COA_CT_NTER"/>
    <property type="match status" value="1"/>
</dbReference>
<gene>
    <name evidence="9" type="ORF">A3770_05p40190</name>
</gene>
<dbReference type="FunFam" id="3.90.226.10:FF:000046">
    <property type="entry name" value="Geranyl-CoA carboxylase beta subunit"/>
    <property type="match status" value="1"/>
</dbReference>
<dbReference type="GO" id="GO:0005739">
    <property type="term" value="C:mitochondrion"/>
    <property type="evidence" value="ECO:0007669"/>
    <property type="project" value="TreeGrafter"/>
</dbReference>
<dbReference type="EMBL" id="CP031038">
    <property type="protein sequence ID" value="QDZ21501.1"/>
    <property type="molecule type" value="Genomic_DNA"/>
</dbReference>
<dbReference type="PANTHER" id="PTHR22855:SF13">
    <property type="entry name" value="METHYLCROTONOYL-COA CARBOXYLASE BETA CHAIN, MITOCHONDRIAL"/>
    <property type="match status" value="1"/>
</dbReference>
<dbReference type="Pfam" id="PF01039">
    <property type="entry name" value="Carboxyl_trans"/>
    <property type="match status" value="1"/>
</dbReference>
<name>A0A5B8MMJ3_9CHLO</name>
<dbReference type="AlphaFoldDB" id="A0A5B8MMJ3"/>
<dbReference type="InterPro" id="IPR029045">
    <property type="entry name" value="ClpP/crotonase-like_dom_sf"/>
</dbReference>
<dbReference type="OrthoDB" id="439921at2759"/>
<keyword evidence="10" id="KW-1185">Reference proteome</keyword>
<dbReference type="GO" id="GO:0016740">
    <property type="term" value="F:transferase activity"/>
    <property type="evidence" value="ECO:0007669"/>
    <property type="project" value="UniProtKB-KW"/>
</dbReference>
<reference evidence="9 10" key="1">
    <citation type="submission" date="2018-07" db="EMBL/GenBank/DDBJ databases">
        <title>The complete nuclear genome of the prasinophyte Chloropicon primus (CCMP1205).</title>
        <authorList>
            <person name="Pombert J.-F."/>
            <person name="Otis C."/>
            <person name="Turmel M."/>
            <person name="Lemieux C."/>
        </authorList>
    </citation>
    <scope>NUCLEOTIDE SEQUENCE [LARGE SCALE GENOMIC DNA]</scope>
    <source>
        <strain evidence="9 10">CCMP1205</strain>
    </source>
</reference>
<evidence type="ECO:0000256" key="3">
    <source>
        <dbReference type="ARBA" id="ARBA00026116"/>
    </source>
</evidence>
<dbReference type="UniPathway" id="UPA00363">
    <property type="reaction ID" value="UER00861"/>
</dbReference>
<dbReference type="InterPro" id="IPR034733">
    <property type="entry name" value="AcCoA_carboxyl_beta"/>
</dbReference>
<evidence type="ECO:0000256" key="1">
    <source>
        <dbReference type="ARBA" id="ARBA00006102"/>
    </source>
</evidence>
<dbReference type="Proteomes" id="UP000316726">
    <property type="component" value="Chromosome 5"/>
</dbReference>
<dbReference type="PANTHER" id="PTHR22855">
    <property type="entry name" value="ACETYL, PROPIONYL, PYRUVATE, AND GLUTACONYL CARBOXYLASE-RELATED"/>
    <property type="match status" value="1"/>
</dbReference>
<dbReference type="InterPro" id="IPR011762">
    <property type="entry name" value="COA_CT_N"/>
</dbReference>
<keyword evidence="9" id="KW-0808">Transferase</keyword>
<dbReference type="InterPro" id="IPR011763">
    <property type="entry name" value="COA_CT_C"/>
</dbReference>